<evidence type="ECO:0000256" key="4">
    <source>
        <dbReference type="ARBA" id="ARBA00048462"/>
    </source>
</evidence>
<dbReference type="SMART" id="SM00827">
    <property type="entry name" value="PKS_AT"/>
    <property type="match status" value="1"/>
</dbReference>
<protein>
    <recommendedName>
        <fullName evidence="1">[acyl-carrier-protein] S-malonyltransferase</fullName>
        <ecNumber evidence="1">2.3.1.39</ecNumber>
    </recommendedName>
</protein>
<dbReference type="Gene3D" id="3.30.70.250">
    <property type="entry name" value="Malonyl-CoA ACP transacylase, ACP-binding"/>
    <property type="match status" value="1"/>
</dbReference>
<dbReference type="GO" id="GO:0005739">
    <property type="term" value="C:mitochondrion"/>
    <property type="evidence" value="ECO:0000318"/>
    <property type="project" value="GO_Central"/>
</dbReference>
<reference evidence="7 8" key="1">
    <citation type="journal article" date="2004" name="Proc. Natl. Acad. Sci. U.S.A.">
        <title>The diploid genome sequence of Candida albicans.</title>
        <authorList>
            <person name="Jones T."/>
            <person name="Federspiel N.A."/>
            <person name="Chibana H."/>
            <person name="Dungan J."/>
            <person name="Kalman S."/>
            <person name="Magee B.B."/>
            <person name="Newport G."/>
            <person name="Thorstenson Y.R."/>
            <person name="Agabian N."/>
            <person name="Magee P.T."/>
            <person name="Davis R.W."/>
            <person name="Scherer S."/>
        </authorList>
    </citation>
    <scope>NUCLEOTIDE SEQUENCE [LARGE SCALE GENOMIC DNA]</scope>
    <source>
        <strain evidence="8">SC5314 / ATCC MYA-2876</strain>
    </source>
</reference>
<dbReference type="eggNOG" id="KOG2926">
    <property type="taxonomic scope" value="Eukaryota"/>
</dbReference>
<evidence type="ECO:0000259" key="5">
    <source>
        <dbReference type="SMART" id="SM00827"/>
    </source>
</evidence>
<dbReference type="Pfam" id="PF00698">
    <property type="entry name" value="Acyl_transf_1"/>
    <property type="match status" value="1"/>
</dbReference>
<dbReference type="Proteomes" id="UP000000559">
    <property type="component" value="Chromosome R"/>
</dbReference>
<proteinExistence type="predicted"/>
<dbReference type="RefSeq" id="XP_711709.2">
    <property type="nucleotide sequence ID" value="XM_706617.2"/>
</dbReference>
<evidence type="ECO:0000313" key="8">
    <source>
        <dbReference type="Proteomes" id="UP000000559"/>
    </source>
</evidence>
<dbReference type="VEuPathDB" id="FungiDB:CR_05690W_A"/>
<accession>A0A1D8PT17</accession>
<dbReference type="OrthoDB" id="541883at2759"/>
<dbReference type="Gene3D" id="3.40.366.10">
    <property type="entry name" value="Malonyl-Coenzyme A Acyl Carrier Protein, domain 2"/>
    <property type="match status" value="1"/>
</dbReference>
<dbReference type="FunCoup" id="A0A1D8PT17">
    <property type="interactions" value="52"/>
</dbReference>
<dbReference type="KEGG" id="cal:CAALFM_CR05690WA"/>
<dbReference type="GO" id="GO:0004314">
    <property type="term" value="F:[acyl-carrier-protein] S-malonyltransferase activity"/>
    <property type="evidence" value="ECO:0000318"/>
    <property type="project" value="GO_Central"/>
</dbReference>
<dbReference type="STRING" id="237561.A0A1D8PT17"/>
<evidence type="ECO:0000256" key="3">
    <source>
        <dbReference type="ARBA" id="ARBA00023315"/>
    </source>
</evidence>
<dbReference type="GO" id="GO:0006633">
    <property type="term" value="P:fatty acid biosynthetic process"/>
    <property type="evidence" value="ECO:0000318"/>
    <property type="project" value="GO_Central"/>
</dbReference>
<dbReference type="SUPFAM" id="SSF52151">
    <property type="entry name" value="FabD/lysophospholipase-like"/>
    <property type="match status" value="1"/>
</dbReference>
<keyword evidence="8" id="KW-1185">Reference proteome</keyword>
<evidence type="ECO:0000313" key="6">
    <source>
        <dbReference type="CGD" id="CAL0000180975"/>
    </source>
</evidence>
<comment type="catalytic activity">
    <reaction evidence="4">
        <text>holo-[ACP] + malonyl-CoA = malonyl-[ACP] + CoA</text>
        <dbReference type="Rhea" id="RHEA:41792"/>
        <dbReference type="Rhea" id="RHEA-COMP:9623"/>
        <dbReference type="Rhea" id="RHEA-COMP:9685"/>
        <dbReference type="ChEBI" id="CHEBI:57287"/>
        <dbReference type="ChEBI" id="CHEBI:57384"/>
        <dbReference type="ChEBI" id="CHEBI:64479"/>
        <dbReference type="ChEBI" id="CHEBI:78449"/>
        <dbReference type="EC" id="2.3.1.39"/>
    </reaction>
</comment>
<sequence>MWPITTLSKSQQHFRFFSKYAVTCPGQGLYRNGVLELVKIQKPLFQHYLDELDAALNCKFSDKLFANSSETEAKQWLSKTANAQPAILASTCILSNLVETEHQISIIDNASYLLGHSLGEYTALVLSGIIDFTIGIKVVRRRGQLMEDLCSGQNYGMIALLIKPKFAKEVIELAQEHNVLGNINSNYQVVISGEITKLKEFIDILRKIQKMALIKAVQLPVSIPFHSEILKPVVPELKSLLDGALNDQKIPIISNLNGQVSYEKESTIRNILEANYQPVQWQKSIAYLENSPVSTIFNLGPGEALHGINKKYNVKSVSLDDVKSLDKNSEFMELKQQLKQN</sequence>
<dbReference type="InParanoid" id="A0A1D8PT17"/>
<gene>
    <name evidence="6 7" type="primary">MCT1</name>
    <name evidence="7" type="ordered locus">CAALFM_CR05690WA</name>
    <name evidence="6" type="ordered locus">orf19.13964</name>
</gene>
<dbReference type="InterPro" id="IPR050858">
    <property type="entry name" value="Mal-CoA-ACP_Trans/PKS_FabD"/>
</dbReference>
<dbReference type="GeneID" id="3646683"/>
<dbReference type="SMR" id="A0A1D8PT17"/>
<dbReference type="EC" id="2.3.1.39" evidence="1"/>
<evidence type="ECO:0000313" key="7">
    <source>
        <dbReference type="EMBL" id="AOW31285.1"/>
    </source>
</evidence>
<dbReference type="InterPro" id="IPR014043">
    <property type="entry name" value="Acyl_transferase_dom"/>
</dbReference>
<dbReference type="AlphaFoldDB" id="A0A1D8PT17"/>
<dbReference type="PANTHER" id="PTHR42681">
    <property type="entry name" value="MALONYL-COA-ACYL CARRIER PROTEIN TRANSACYLASE, MITOCHONDRIAL"/>
    <property type="match status" value="1"/>
</dbReference>
<feature type="domain" description="Malonyl-CoA:ACP transacylase (MAT)" evidence="5">
    <location>
        <begin position="23"/>
        <end position="312"/>
    </location>
</feature>
<evidence type="ECO:0000256" key="2">
    <source>
        <dbReference type="ARBA" id="ARBA00022679"/>
    </source>
</evidence>
<organism evidence="7 8">
    <name type="scientific">Candida albicans (strain SC5314 / ATCC MYA-2876)</name>
    <name type="common">Yeast</name>
    <dbReference type="NCBI Taxonomy" id="237561"/>
    <lineage>
        <taxon>Eukaryota</taxon>
        <taxon>Fungi</taxon>
        <taxon>Dikarya</taxon>
        <taxon>Ascomycota</taxon>
        <taxon>Saccharomycotina</taxon>
        <taxon>Pichiomycetes</taxon>
        <taxon>Debaryomycetaceae</taxon>
        <taxon>Candida/Lodderomyces clade</taxon>
        <taxon>Candida</taxon>
    </lineage>
</organism>
<dbReference type="InterPro" id="IPR001227">
    <property type="entry name" value="Ac_transferase_dom_sf"/>
</dbReference>
<keyword evidence="3" id="KW-0012">Acyltransferase</keyword>
<dbReference type="InterPro" id="IPR016036">
    <property type="entry name" value="Malonyl_transacylase_ACP-bd"/>
</dbReference>
<dbReference type="InterPro" id="IPR016035">
    <property type="entry name" value="Acyl_Trfase/lysoPLipase"/>
</dbReference>
<reference evidence="7 8" key="2">
    <citation type="journal article" date="2007" name="Genome Biol.">
        <title>Assembly of the Candida albicans genome into sixteen supercontigs aligned on the eight chromosomes.</title>
        <authorList>
            <person name="van het Hoog M."/>
            <person name="Rast T.J."/>
            <person name="Martchenko M."/>
            <person name="Grindle S."/>
            <person name="Dignard D."/>
            <person name="Hogues H."/>
            <person name="Cuomo C."/>
            <person name="Berriman M."/>
            <person name="Scherer S."/>
            <person name="Magee B.B."/>
            <person name="Whiteway M."/>
            <person name="Chibana H."/>
            <person name="Nantel A."/>
            <person name="Magee P.T."/>
        </authorList>
    </citation>
    <scope>GENOME REANNOTATION</scope>
    <source>
        <strain evidence="8">SC5314 / ATCC MYA-2876</strain>
    </source>
</reference>
<evidence type="ECO:0000256" key="1">
    <source>
        <dbReference type="ARBA" id="ARBA00013258"/>
    </source>
</evidence>
<dbReference type="CGD" id="CAL0000180975">
    <property type="gene designation" value="MCT1"/>
</dbReference>
<reference evidence="7 8" key="3">
    <citation type="journal article" date="2013" name="Genome Biol.">
        <title>Assembly of a phased diploid Candida albicans genome facilitates allele-specific measurements and provides a simple model for repeat and indel structure.</title>
        <authorList>
            <person name="Muzzey D."/>
            <person name="Schwartz K."/>
            <person name="Weissman J.S."/>
            <person name="Sherlock G."/>
        </authorList>
    </citation>
    <scope>NUCLEOTIDE SEQUENCE [LARGE SCALE GENOMIC DNA]</scope>
    <source>
        <strain evidence="8">SC5314 / ATCC MYA-2876</strain>
    </source>
</reference>
<name>A0A1D8PT17_CANAL</name>
<keyword evidence="2" id="KW-0808">Transferase</keyword>
<dbReference type="SUPFAM" id="SSF55048">
    <property type="entry name" value="Probable ACP-binding domain of malonyl-CoA ACP transacylase"/>
    <property type="match status" value="1"/>
</dbReference>
<dbReference type="PANTHER" id="PTHR42681:SF1">
    <property type="entry name" value="MALONYL-COA-ACYL CARRIER PROTEIN TRANSACYLASE, MITOCHONDRIAL"/>
    <property type="match status" value="1"/>
</dbReference>
<dbReference type="EMBL" id="CP017630">
    <property type="protein sequence ID" value="AOW31285.1"/>
    <property type="molecule type" value="Genomic_DNA"/>
</dbReference>